<organism evidence="2 3">
    <name type="scientific">Kordiimonas lipolytica</name>
    <dbReference type="NCBI Taxonomy" id="1662421"/>
    <lineage>
        <taxon>Bacteria</taxon>
        <taxon>Pseudomonadati</taxon>
        <taxon>Pseudomonadota</taxon>
        <taxon>Alphaproteobacteria</taxon>
        <taxon>Kordiimonadales</taxon>
        <taxon>Kordiimonadaceae</taxon>
        <taxon>Kordiimonas</taxon>
    </lineage>
</organism>
<proteinExistence type="predicted"/>
<dbReference type="Gene3D" id="3.90.79.10">
    <property type="entry name" value="Nucleoside Triphosphate Pyrophosphohydrolase"/>
    <property type="match status" value="1"/>
</dbReference>
<dbReference type="Pfam" id="PF14803">
    <property type="entry name" value="Zn_ribbon_Nudix"/>
    <property type="match status" value="1"/>
</dbReference>
<feature type="domain" description="Nudix hydrolase" evidence="1">
    <location>
        <begin position="36"/>
        <end position="163"/>
    </location>
</feature>
<accession>A0ABV8U6V9</accession>
<evidence type="ECO:0000259" key="1">
    <source>
        <dbReference type="PROSITE" id="PS51462"/>
    </source>
</evidence>
<evidence type="ECO:0000313" key="2">
    <source>
        <dbReference type="EMBL" id="MFC4346435.1"/>
    </source>
</evidence>
<gene>
    <name evidence="2" type="ORF">ACFO5Q_01075</name>
</gene>
<protein>
    <submittedName>
        <fullName evidence="2">NUDIX domain-containing protein</fullName>
    </submittedName>
</protein>
<keyword evidence="3" id="KW-1185">Reference proteome</keyword>
<dbReference type="SUPFAM" id="SSF55811">
    <property type="entry name" value="Nudix"/>
    <property type="match status" value="1"/>
</dbReference>
<dbReference type="InterPro" id="IPR029401">
    <property type="entry name" value="Nudix_N"/>
</dbReference>
<dbReference type="InterPro" id="IPR015797">
    <property type="entry name" value="NUDIX_hydrolase-like_dom_sf"/>
</dbReference>
<evidence type="ECO:0000313" key="3">
    <source>
        <dbReference type="Proteomes" id="UP001595776"/>
    </source>
</evidence>
<comment type="caution">
    <text evidence="2">The sequence shown here is derived from an EMBL/GenBank/DDBJ whole genome shotgun (WGS) entry which is preliminary data.</text>
</comment>
<dbReference type="PANTHER" id="PTHR43222">
    <property type="entry name" value="NUDIX HYDROLASE 23"/>
    <property type="match status" value="1"/>
</dbReference>
<dbReference type="EMBL" id="JBHSCR010000001">
    <property type="protein sequence ID" value="MFC4346435.1"/>
    <property type="molecule type" value="Genomic_DNA"/>
</dbReference>
<dbReference type="Gene3D" id="2.20.70.10">
    <property type="match status" value="1"/>
</dbReference>
<dbReference type="Proteomes" id="UP001595776">
    <property type="component" value="Unassembled WGS sequence"/>
</dbReference>
<reference evidence="3" key="1">
    <citation type="journal article" date="2019" name="Int. J. Syst. Evol. Microbiol.">
        <title>The Global Catalogue of Microorganisms (GCM) 10K type strain sequencing project: providing services to taxonomists for standard genome sequencing and annotation.</title>
        <authorList>
            <consortium name="The Broad Institute Genomics Platform"/>
            <consortium name="The Broad Institute Genome Sequencing Center for Infectious Disease"/>
            <person name="Wu L."/>
            <person name="Ma J."/>
        </authorList>
    </citation>
    <scope>NUCLEOTIDE SEQUENCE [LARGE SCALE GENOMIC DNA]</scope>
    <source>
        <strain evidence="3">CGMCC 1.15304</strain>
    </source>
</reference>
<dbReference type="Pfam" id="PF00293">
    <property type="entry name" value="NUDIX"/>
    <property type="match status" value="1"/>
</dbReference>
<dbReference type="PROSITE" id="PS51462">
    <property type="entry name" value="NUDIX"/>
    <property type="match status" value="1"/>
</dbReference>
<dbReference type="PANTHER" id="PTHR43222:SF2">
    <property type="entry name" value="NUDIX HYDROLASE 23, CHLOROPLASTIC"/>
    <property type="match status" value="1"/>
</dbReference>
<sequence length="174" mass="19605">MADPTRPPKNFHHTVPDGDERERLVCRDCGFIAYENPRIIAGAVVEHDGKILLCKRAIYPQKGKWTIPAGFLEMGEGPDEGAVREAYEEATAHIEIRDLLAIYSVRHISQVHMMYRATLNAPDFAPGFESLEVGLFAWEDIPWDDLAFPSVHWVLAHYREAMGKSGFAPFTNPV</sequence>
<dbReference type="RefSeq" id="WP_068150951.1">
    <property type="nucleotide sequence ID" value="NZ_JBHSCR010000001.1"/>
</dbReference>
<dbReference type="InterPro" id="IPR000086">
    <property type="entry name" value="NUDIX_hydrolase_dom"/>
</dbReference>
<name>A0ABV8U6V9_9PROT</name>
<dbReference type="CDD" id="cd04511">
    <property type="entry name" value="NUDIX_Hydrolase"/>
    <property type="match status" value="1"/>
</dbReference>